<evidence type="ECO:0000256" key="1">
    <source>
        <dbReference type="SAM" id="SignalP"/>
    </source>
</evidence>
<dbReference type="Gene3D" id="2.60.40.10">
    <property type="entry name" value="Immunoglobulins"/>
    <property type="match status" value="3"/>
</dbReference>
<dbReference type="Proteomes" id="UP001501074">
    <property type="component" value="Unassembled WGS sequence"/>
</dbReference>
<feature type="chain" id="PRO_5046970138" description="IPT/TIG domain-containing protein" evidence="1">
    <location>
        <begin position="35"/>
        <end position="340"/>
    </location>
</feature>
<organism evidence="3 4">
    <name type="scientific">Kineosporia mesophila</name>
    <dbReference type="NCBI Taxonomy" id="566012"/>
    <lineage>
        <taxon>Bacteria</taxon>
        <taxon>Bacillati</taxon>
        <taxon>Actinomycetota</taxon>
        <taxon>Actinomycetes</taxon>
        <taxon>Kineosporiales</taxon>
        <taxon>Kineosporiaceae</taxon>
        <taxon>Kineosporia</taxon>
    </lineage>
</organism>
<evidence type="ECO:0000313" key="3">
    <source>
        <dbReference type="EMBL" id="GAA3607046.1"/>
    </source>
</evidence>
<comment type="caution">
    <text evidence="3">The sequence shown here is derived from an EMBL/GenBank/DDBJ whole genome shotgun (WGS) entry which is preliminary data.</text>
</comment>
<keyword evidence="1" id="KW-0732">Signal</keyword>
<proteinExistence type="predicted"/>
<evidence type="ECO:0000259" key="2">
    <source>
        <dbReference type="Pfam" id="PF01833"/>
    </source>
</evidence>
<keyword evidence="4" id="KW-1185">Reference proteome</keyword>
<evidence type="ECO:0000313" key="4">
    <source>
        <dbReference type="Proteomes" id="UP001501074"/>
    </source>
</evidence>
<dbReference type="Pfam" id="PF01833">
    <property type="entry name" value="TIG"/>
    <property type="match status" value="3"/>
</dbReference>
<feature type="signal peptide" evidence="1">
    <location>
        <begin position="1"/>
        <end position="34"/>
    </location>
</feature>
<dbReference type="RefSeq" id="WP_231488281.1">
    <property type="nucleotide sequence ID" value="NZ_BAAAZO010000003.1"/>
</dbReference>
<dbReference type="InterPro" id="IPR013783">
    <property type="entry name" value="Ig-like_fold"/>
</dbReference>
<gene>
    <name evidence="3" type="ORF">GCM10022223_23740</name>
</gene>
<reference evidence="4" key="1">
    <citation type="journal article" date="2019" name="Int. J. Syst. Evol. Microbiol.">
        <title>The Global Catalogue of Microorganisms (GCM) 10K type strain sequencing project: providing services to taxonomists for standard genome sequencing and annotation.</title>
        <authorList>
            <consortium name="The Broad Institute Genomics Platform"/>
            <consortium name="The Broad Institute Genome Sequencing Center for Infectious Disease"/>
            <person name="Wu L."/>
            <person name="Ma J."/>
        </authorList>
    </citation>
    <scope>NUCLEOTIDE SEQUENCE [LARGE SCALE GENOMIC DNA]</scope>
    <source>
        <strain evidence="4">JCM 16902</strain>
    </source>
</reference>
<feature type="domain" description="IPT/TIG" evidence="2">
    <location>
        <begin position="231"/>
        <end position="318"/>
    </location>
</feature>
<accession>A0ABP6ZIB3</accession>
<feature type="domain" description="IPT/TIG" evidence="2">
    <location>
        <begin position="156"/>
        <end position="226"/>
    </location>
</feature>
<dbReference type="EMBL" id="BAAAZO010000003">
    <property type="protein sequence ID" value="GAA3607046.1"/>
    <property type="molecule type" value="Genomic_DNA"/>
</dbReference>
<dbReference type="SUPFAM" id="SSF81296">
    <property type="entry name" value="E set domains"/>
    <property type="match status" value="1"/>
</dbReference>
<dbReference type="InterPro" id="IPR002909">
    <property type="entry name" value="IPT_dom"/>
</dbReference>
<name>A0ABP6ZIB3_9ACTN</name>
<feature type="domain" description="IPT/TIG" evidence="2">
    <location>
        <begin position="41"/>
        <end position="128"/>
    </location>
</feature>
<dbReference type="InterPro" id="IPR014756">
    <property type="entry name" value="Ig_E-set"/>
</dbReference>
<sequence length="340" mass="33187">MRTPKITVKRAVSMTVAGALAIAGTVAVANMAQAASTTIKIGPAATGSTLGGNQLTVTGAGFQDATGASVAAAVRFISGTSCGVDATAATAATSFNVISKTKIGVTSPALAAGSYMLCIFDGTTNTQTLLGGGKFVTAAPATATTISGAASNVAKASALGGTTVTVTGTQFSKTTTATVDGVKAAATYVSATKLSVKLPAHAAGTGYKIKVDNGYGAASTTDTVSFVPVVTVAPTSGSGVAGNVVSVTGSGFSGRTFDTTAGVTVVFLPAGTTLTSGTTTIASLKTCTSVMVESDTSLSCQAPILTTGAYSVQLLNAVASKYDSDYSTISKSSTYTVAAF</sequence>
<protein>
    <recommendedName>
        <fullName evidence="2">IPT/TIG domain-containing protein</fullName>
    </recommendedName>
</protein>